<comment type="caution">
    <text evidence="1">The sequence shown here is derived from an EMBL/GenBank/DDBJ whole genome shotgun (WGS) entry which is preliminary data.</text>
</comment>
<sequence>MRFPKQAYPHSEITEQIIGASMRVHSVLKSGLVEKIYENALCVELAHMGIAYSQQQAFQVHYREQLVGKLVPDLLVASVVIVDTKCVSELNSNHVSQMLSYLSVTGMEVGLVINFRNKSLEFKRIARSDNLGAHMP</sequence>
<dbReference type="InterPro" id="IPR026350">
    <property type="entry name" value="GxxExxY"/>
</dbReference>
<accession>A0ABW4ZAL4</accession>
<proteinExistence type="predicted"/>
<dbReference type="NCBIfam" id="TIGR04256">
    <property type="entry name" value="GxxExxY"/>
    <property type="match status" value="1"/>
</dbReference>
<organism evidence="1 2">
    <name type="scientific">Rubritalea tangerina</name>
    <dbReference type="NCBI Taxonomy" id="430798"/>
    <lineage>
        <taxon>Bacteria</taxon>
        <taxon>Pseudomonadati</taxon>
        <taxon>Verrucomicrobiota</taxon>
        <taxon>Verrucomicrobiia</taxon>
        <taxon>Verrucomicrobiales</taxon>
        <taxon>Rubritaleaceae</taxon>
        <taxon>Rubritalea</taxon>
    </lineage>
</organism>
<evidence type="ECO:0000313" key="1">
    <source>
        <dbReference type="EMBL" id="MFD2158945.1"/>
    </source>
</evidence>
<dbReference type="EMBL" id="JBHUJB010000035">
    <property type="protein sequence ID" value="MFD2158945.1"/>
    <property type="molecule type" value="Genomic_DNA"/>
</dbReference>
<keyword evidence="2" id="KW-1185">Reference proteome</keyword>
<reference evidence="2" key="1">
    <citation type="journal article" date="2019" name="Int. J. Syst. Evol. Microbiol.">
        <title>The Global Catalogue of Microorganisms (GCM) 10K type strain sequencing project: providing services to taxonomists for standard genome sequencing and annotation.</title>
        <authorList>
            <consortium name="The Broad Institute Genomics Platform"/>
            <consortium name="The Broad Institute Genome Sequencing Center for Infectious Disease"/>
            <person name="Wu L."/>
            <person name="Ma J."/>
        </authorList>
    </citation>
    <scope>NUCLEOTIDE SEQUENCE [LARGE SCALE GENOMIC DNA]</scope>
    <source>
        <strain evidence="2">CCUG 57942</strain>
    </source>
</reference>
<evidence type="ECO:0000313" key="2">
    <source>
        <dbReference type="Proteomes" id="UP001597389"/>
    </source>
</evidence>
<dbReference type="Proteomes" id="UP001597389">
    <property type="component" value="Unassembled WGS sequence"/>
</dbReference>
<dbReference type="RefSeq" id="WP_377087240.1">
    <property type="nucleotide sequence ID" value="NZ_JBHSJL010000014.1"/>
</dbReference>
<gene>
    <name evidence="1" type="ORF">ACFSW8_08555</name>
</gene>
<name>A0ABW4ZAL4_9BACT</name>
<dbReference type="Pfam" id="PF13366">
    <property type="entry name" value="PDDEXK_3"/>
    <property type="match status" value="1"/>
</dbReference>
<protein>
    <submittedName>
        <fullName evidence="1">GxxExxY protein</fullName>
    </submittedName>
</protein>